<dbReference type="EMBL" id="BRXW01000546">
    <property type="protein sequence ID" value="GMH64781.1"/>
    <property type="molecule type" value="Genomic_DNA"/>
</dbReference>
<organism evidence="1 2">
    <name type="scientific">Triparma laevis f. longispina</name>
    <dbReference type="NCBI Taxonomy" id="1714387"/>
    <lineage>
        <taxon>Eukaryota</taxon>
        <taxon>Sar</taxon>
        <taxon>Stramenopiles</taxon>
        <taxon>Ochrophyta</taxon>
        <taxon>Bolidophyceae</taxon>
        <taxon>Parmales</taxon>
        <taxon>Triparmaceae</taxon>
        <taxon>Triparma</taxon>
    </lineage>
</organism>
<evidence type="ECO:0000313" key="2">
    <source>
        <dbReference type="Proteomes" id="UP001165122"/>
    </source>
</evidence>
<dbReference type="AlphaFoldDB" id="A0A9W7A7C4"/>
<accession>A0A9W7A7C4</accession>
<name>A0A9W7A7C4_9STRA</name>
<reference evidence="2" key="1">
    <citation type="journal article" date="2023" name="Commun. Biol.">
        <title>Genome analysis of Parmales, the sister group of diatoms, reveals the evolutionary specialization of diatoms from phago-mixotrophs to photoautotrophs.</title>
        <authorList>
            <person name="Ban H."/>
            <person name="Sato S."/>
            <person name="Yoshikawa S."/>
            <person name="Yamada K."/>
            <person name="Nakamura Y."/>
            <person name="Ichinomiya M."/>
            <person name="Sato N."/>
            <person name="Blanc-Mathieu R."/>
            <person name="Endo H."/>
            <person name="Kuwata A."/>
            <person name="Ogata H."/>
        </authorList>
    </citation>
    <scope>NUCLEOTIDE SEQUENCE [LARGE SCALE GENOMIC DNA]</scope>
    <source>
        <strain evidence="2">NIES 3700</strain>
    </source>
</reference>
<sequence length="244" mass="27141">MPFSINELLLPGQTRYCHLYEARFLSLLEYSLAECDGQVVMGLEANEGLLSLGILGKITDLKKLDVGAGINLTSLQPLKLSQILPFGSLDDSPFLKANCTLPPLTGSLTRCSELYDNLISIDQSINRISEDEGIPINKYKEMKVDPRAIPGYANVGEAKVSDLRSRSERANDILGLESTKLSLYSFASYLTFSSFPLVDKIKVLSNENLEGRLMDGCRVLGEREREVRAKMMLKGVVEEWEDKN</sequence>
<evidence type="ECO:0000313" key="1">
    <source>
        <dbReference type="EMBL" id="GMH64781.1"/>
    </source>
</evidence>
<dbReference type="Proteomes" id="UP001165122">
    <property type="component" value="Unassembled WGS sequence"/>
</dbReference>
<dbReference type="OrthoDB" id="40349at2759"/>
<gene>
    <name evidence="1" type="ORF">TrLO_g4860</name>
</gene>
<keyword evidence="2" id="KW-1185">Reference proteome</keyword>
<protein>
    <submittedName>
        <fullName evidence="1">Uncharacterized protein</fullName>
    </submittedName>
</protein>
<comment type="caution">
    <text evidence="1">The sequence shown here is derived from an EMBL/GenBank/DDBJ whole genome shotgun (WGS) entry which is preliminary data.</text>
</comment>
<proteinExistence type="predicted"/>